<dbReference type="InterPro" id="IPR049132">
    <property type="entry name" value="FAN1-like_euk"/>
</dbReference>
<keyword evidence="8" id="KW-0227">DNA damage</keyword>
<dbReference type="GO" id="GO:0004528">
    <property type="term" value="F:phosphodiesterase I activity"/>
    <property type="evidence" value="ECO:0007669"/>
    <property type="project" value="UniProtKB-EC"/>
</dbReference>
<evidence type="ECO:0000313" key="11">
    <source>
        <dbReference type="EMBL" id="KAK1925587.1"/>
    </source>
</evidence>
<dbReference type="SMART" id="SM00990">
    <property type="entry name" value="VRR_NUC"/>
    <property type="match status" value="1"/>
</dbReference>
<dbReference type="GO" id="GO:0005634">
    <property type="term" value="C:nucleus"/>
    <property type="evidence" value="ECO:0007669"/>
    <property type="project" value="UniProtKB-SubCell"/>
</dbReference>
<sequence>MNSSPPPPSFTLPPLTSKGKLPVTPSPTPSPHEGTFDFRIKASKGKGKERAQDASEVEEDVGRVSMYVRLFEEMIETVLGSESYLFSPREIWVLKHIIDLAYEPKYLLTRLLLRLPGKIHSYSDLVTRYSPELGEEGVLKAARKLAQPLPVPEEIRKTDPERPRTTSPQQPAKPLLTPQSNPRPHGKRKPWASLATGLTEEEEKADPDLAEAIRESLWASQVGLIEVDDEGSVVKSASPSEPPSRRSTPTTPTDESKLAMYSEQFSLTPQEPDPIDQFAKTQDEMSLDGLLSCIPADALRKLARARKVPASSLINRDAVTKALKRIASEQTTLAFTPVGKGRSKMGDTSPKQATLPFTPSKAPKASTSEALLVASLLPMLGGGALQLTSELHALVARVNLLFSRTPPLTATSSSLMLPSILVTSHKRRYPDYGTPTRSRIWKDRKELLTWERVVYWEGLVADALGDTWAEQRKNPVPGFGIKRDMLSRTDGAKVVKRIWEGIWPAWRELVEGDKGQEVDVRQEEGGLVGDRFQIGHVLTRIVYKGATALGILHEYDMECEVLAALLAQRRWRRGRRGAWYDRLALVLMNHYNASPEEKESKLRAATQVCIDALLDEDTHLIYRPGLSRRLTRLENKLDLPADERHISYASLSEAFVRKLLAPRVPDNMGTPRFRRETSAKEREASMGLGDEGLEMPAAWQQTGKSVWVGRDSEVTVEGWVLEWWEDQGYKGYHAESSILTTLFALIMWPVLFYPLPGVFETPYQTAPLDLGEDTFAPARADIFEARLEAICKTKTALEYLRETDERERDRGTWAVGLNWEYGREDLEELVQCLGGQALSGICRMLGEEYRHRASGVPDLIVWNFEKREARFVEVKGPGDNLSETQRVWIDVLLSAGVPVEVCRVIADDPKKSLKALEKLKKRQDNATRLERVATGKAKREDTAAWSGPEDEDTEGEEDEWKYESGDEGKGEGKWENGNASKRRRVTK</sequence>
<protein>
    <recommendedName>
        <fullName evidence="8">Fanconi-associated nuclease</fullName>
        <ecNumber evidence="8">3.1.4.1</ecNumber>
    </recommendedName>
</protein>
<dbReference type="GO" id="GO:0008409">
    <property type="term" value="F:5'-3' exonuclease activity"/>
    <property type="evidence" value="ECO:0007669"/>
    <property type="project" value="TreeGrafter"/>
</dbReference>
<comment type="cofactor">
    <cofactor evidence="8">
        <name>Mg(2+)</name>
        <dbReference type="ChEBI" id="CHEBI:18420"/>
    </cofactor>
    <cofactor evidence="8">
        <name>Mn(2+)</name>
        <dbReference type="ChEBI" id="CHEBI:29035"/>
    </cofactor>
</comment>
<keyword evidence="4 8" id="KW-0479">Metal-binding</keyword>
<keyword evidence="6 8" id="KW-0460">Magnesium</keyword>
<dbReference type="InterPro" id="IPR033315">
    <property type="entry name" value="Fan1-like"/>
</dbReference>
<evidence type="ECO:0000256" key="9">
    <source>
        <dbReference type="SAM" id="MobiDB-lite"/>
    </source>
</evidence>
<comment type="caution">
    <text evidence="11">The sequence shown here is derived from an EMBL/GenBank/DDBJ whole genome shotgun (WGS) entry which is preliminary data.</text>
</comment>
<dbReference type="PANTHER" id="PTHR15749">
    <property type="entry name" value="FANCONI-ASSOCIATED NUCLEASE 1"/>
    <property type="match status" value="1"/>
</dbReference>
<feature type="compositionally biased region" description="Acidic residues" evidence="9">
    <location>
        <begin position="948"/>
        <end position="960"/>
    </location>
</feature>
<comment type="function">
    <text evidence="8">Nuclease required for the repair of DNA interstrand cross-links (ICL). Acts as a 5'-3' exonuclease that anchors at a cut end of DNA and cleaves DNA successively at every third nucleotide, allowing to excise an ICL from one strand through flanking incisions.</text>
</comment>
<feature type="compositionally biased region" description="Pro residues" evidence="9">
    <location>
        <begin position="1"/>
        <end position="11"/>
    </location>
</feature>
<feature type="compositionally biased region" description="Basic and acidic residues" evidence="9">
    <location>
        <begin position="927"/>
        <end position="942"/>
    </location>
</feature>
<dbReference type="InterPro" id="IPR049126">
    <property type="entry name" value="FAN1-like_TPR"/>
</dbReference>
<evidence type="ECO:0000256" key="4">
    <source>
        <dbReference type="ARBA" id="ARBA00022723"/>
    </source>
</evidence>
<dbReference type="Gene3D" id="3.40.1350.10">
    <property type="match status" value="1"/>
</dbReference>
<dbReference type="Pfam" id="PF21170">
    <property type="entry name" value="FAN1_TPR"/>
    <property type="match status" value="1"/>
</dbReference>
<dbReference type="GO" id="GO:0046872">
    <property type="term" value="F:metal ion binding"/>
    <property type="evidence" value="ECO:0007669"/>
    <property type="project" value="UniProtKB-KW"/>
</dbReference>
<evidence type="ECO:0000313" key="12">
    <source>
        <dbReference type="Proteomes" id="UP001182556"/>
    </source>
</evidence>
<name>A0AAD9FT50_PAPLA</name>
<dbReference type="InterPro" id="IPR011856">
    <property type="entry name" value="tRNA_endonuc-like_dom_sf"/>
</dbReference>
<dbReference type="AlphaFoldDB" id="A0AAD9FT50"/>
<feature type="region of interest" description="Disordered" evidence="9">
    <location>
        <begin position="149"/>
        <end position="190"/>
    </location>
</feature>
<dbReference type="EC" id="3.1.4.1" evidence="8"/>
<dbReference type="EMBL" id="JAODAN010000003">
    <property type="protein sequence ID" value="KAK1925587.1"/>
    <property type="molecule type" value="Genomic_DNA"/>
</dbReference>
<dbReference type="Pfam" id="PF08774">
    <property type="entry name" value="VRR_NUC"/>
    <property type="match status" value="1"/>
</dbReference>
<gene>
    <name evidence="11" type="ORF">DB88DRAFT_484407</name>
</gene>
<organism evidence="11 12">
    <name type="scientific">Papiliotrema laurentii</name>
    <name type="common">Cryptococcus laurentii</name>
    <dbReference type="NCBI Taxonomy" id="5418"/>
    <lineage>
        <taxon>Eukaryota</taxon>
        <taxon>Fungi</taxon>
        <taxon>Dikarya</taxon>
        <taxon>Basidiomycota</taxon>
        <taxon>Agaricomycotina</taxon>
        <taxon>Tremellomycetes</taxon>
        <taxon>Tremellales</taxon>
        <taxon>Rhynchogastremaceae</taxon>
        <taxon>Papiliotrema</taxon>
    </lineage>
</organism>
<keyword evidence="12" id="KW-1185">Reference proteome</keyword>
<evidence type="ECO:0000256" key="8">
    <source>
        <dbReference type="RuleBase" id="RU365033"/>
    </source>
</evidence>
<keyword evidence="8" id="KW-0234">DNA repair</keyword>
<evidence type="ECO:0000256" key="1">
    <source>
        <dbReference type="ARBA" id="ARBA00000983"/>
    </source>
</evidence>
<dbReference type="Proteomes" id="UP001182556">
    <property type="component" value="Unassembled WGS sequence"/>
</dbReference>
<feature type="region of interest" description="Disordered" evidence="9">
    <location>
        <begin position="1"/>
        <end position="38"/>
    </location>
</feature>
<keyword evidence="3 8" id="KW-0540">Nuclease</keyword>
<feature type="region of interest" description="Disordered" evidence="9">
    <location>
        <begin position="229"/>
        <end position="256"/>
    </location>
</feature>
<evidence type="ECO:0000256" key="5">
    <source>
        <dbReference type="ARBA" id="ARBA00022801"/>
    </source>
</evidence>
<evidence type="ECO:0000259" key="10">
    <source>
        <dbReference type="SMART" id="SM00990"/>
    </source>
</evidence>
<dbReference type="GO" id="GO:0070336">
    <property type="term" value="F:flap-structured DNA binding"/>
    <property type="evidence" value="ECO:0007669"/>
    <property type="project" value="TreeGrafter"/>
</dbReference>
<proteinExistence type="inferred from homology"/>
<dbReference type="PANTHER" id="PTHR15749:SF4">
    <property type="entry name" value="FANCONI-ASSOCIATED NUCLEASE 1"/>
    <property type="match status" value="1"/>
</dbReference>
<dbReference type="InterPro" id="IPR014883">
    <property type="entry name" value="VRR_NUC"/>
</dbReference>
<evidence type="ECO:0000256" key="3">
    <source>
        <dbReference type="ARBA" id="ARBA00022722"/>
    </source>
</evidence>
<keyword evidence="8" id="KW-0539">Nucleus</keyword>
<dbReference type="GO" id="GO:0036297">
    <property type="term" value="P:interstrand cross-link repair"/>
    <property type="evidence" value="ECO:0007669"/>
    <property type="project" value="InterPro"/>
</dbReference>
<accession>A0AAD9FT50</accession>
<evidence type="ECO:0000256" key="7">
    <source>
        <dbReference type="ARBA" id="ARBA00023211"/>
    </source>
</evidence>
<feature type="compositionally biased region" description="Basic and acidic residues" evidence="9">
    <location>
        <begin position="961"/>
        <end position="974"/>
    </location>
</feature>
<dbReference type="FunFam" id="3.40.1350.10:FF:000013">
    <property type="entry name" value="Fanconi-associated nuclease"/>
    <property type="match status" value="1"/>
</dbReference>
<comment type="subcellular location">
    <subcellularLocation>
        <location evidence="8">Nucleus</location>
    </subcellularLocation>
</comment>
<dbReference type="GO" id="GO:0017108">
    <property type="term" value="F:5'-flap endonuclease activity"/>
    <property type="evidence" value="ECO:0007669"/>
    <property type="project" value="TreeGrafter"/>
</dbReference>
<comment type="catalytic activity">
    <reaction evidence="1 8">
        <text>Hydrolytically removes 5'-nucleotides successively from the 3'-hydroxy termini of 3'-hydroxy-terminated oligonucleotides.</text>
        <dbReference type="EC" id="3.1.4.1"/>
    </reaction>
</comment>
<feature type="compositionally biased region" description="Basic and acidic residues" evidence="9">
    <location>
        <begin position="153"/>
        <end position="164"/>
    </location>
</feature>
<keyword evidence="7 8" id="KW-0464">Manganese</keyword>
<evidence type="ECO:0000256" key="2">
    <source>
        <dbReference type="ARBA" id="ARBA00005533"/>
    </source>
</evidence>
<reference evidence="11" key="1">
    <citation type="submission" date="2023-02" db="EMBL/GenBank/DDBJ databases">
        <title>Identification and recombinant expression of a fungal hydrolase from Papiliotrema laurentii that hydrolyzes apple cutin and clears colloidal polyester polyurethane.</title>
        <authorList>
            <consortium name="DOE Joint Genome Institute"/>
            <person name="Roman V.A."/>
            <person name="Bojanowski C."/>
            <person name="Crable B.R."/>
            <person name="Wagner D.N."/>
            <person name="Hung C.S."/>
            <person name="Nadeau L.J."/>
            <person name="Schratz L."/>
            <person name="Haridas S."/>
            <person name="Pangilinan J."/>
            <person name="Lipzen A."/>
            <person name="Na H."/>
            <person name="Yan M."/>
            <person name="Ng V."/>
            <person name="Grigoriev I.V."/>
            <person name="Spatafora J.W."/>
            <person name="Barlow D."/>
            <person name="Biffinger J."/>
            <person name="Kelley-Loughnane N."/>
            <person name="Varaljay V.A."/>
            <person name="Crookes-Goodson W.J."/>
        </authorList>
    </citation>
    <scope>NUCLEOTIDE SEQUENCE</scope>
    <source>
        <strain evidence="11">5307AH</strain>
    </source>
</reference>
<evidence type="ECO:0000256" key="6">
    <source>
        <dbReference type="ARBA" id="ARBA00022842"/>
    </source>
</evidence>
<feature type="region of interest" description="Disordered" evidence="9">
    <location>
        <begin position="927"/>
        <end position="987"/>
    </location>
</feature>
<dbReference type="CDD" id="cd22326">
    <property type="entry name" value="FAN1-like"/>
    <property type="match status" value="1"/>
</dbReference>
<feature type="region of interest" description="Disordered" evidence="9">
    <location>
        <begin position="337"/>
        <end position="362"/>
    </location>
</feature>
<comment type="similarity">
    <text evidence="2 8">Belongs to the FAN1 family.</text>
</comment>
<keyword evidence="5 8" id="KW-0378">Hydrolase</keyword>
<feature type="domain" description="VRR-NUC" evidence="10">
    <location>
        <begin position="791"/>
        <end position="906"/>
    </location>
</feature>